<dbReference type="Pfam" id="PF00474">
    <property type="entry name" value="SSF"/>
    <property type="match status" value="1"/>
</dbReference>
<reference evidence="15 16" key="1">
    <citation type="submission" date="2024-02" db="EMBL/GenBank/DDBJ databases">
        <title>Bacterial strain from lacustrine sediment.</title>
        <authorList>
            <person name="Petit C."/>
            <person name="Fadhlaoui K."/>
        </authorList>
    </citation>
    <scope>NUCLEOTIDE SEQUENCE [LARGE SCALE GENOMIC DNA]</scope>
    <source>
        <strain evidence="15 16">IPX-CK</strain>
    </source>
</reference>
<sequence>MTTNEIQVLISMVLYMLCIISIGLFFMKKANKNSENYFLGGRSLGPWVAAMSAEASDMSGWLLMGLPGVAYFSGVADAAWTAIGLAAGTYINWLIVAKRLRRYSAVANDAITIPDFFSFRYHEEKKIIMMIASLFILIFFTVYAASCFVTCGKLFSKLFGASYHSMMILGALFVIIYTFLGGFLAESASDFIQAVVMICALSTVLILGTVNAGGVAAVISNAQNIEGFFSFFTTASPSLNPDGVQQVSDGIALFGPPAAYGFLTIISTMSWGLGYFGMPQVLLRFMAIRKVEELKKSRRIATTWVLISLFCAVSIGVIGRVLYPTEEALLTSSGAESVFVVLSQSMLPPLLAGIVMAGILAATISSSDSYLLIAASAFSKNIYQSIIKKDATDKQVMKISRIILIVISVIGIIIALDEASIIFKVVSFAWAGFGATFGPLLLFSLFWKRTTREGAVAGMLSGGIMVFFWNLVVKPFGKSLGGPFGEVLGIYELLPAFLISCLFIIVFSLMSKQPSDEIIKEFELAKAQSRG</sequence>
<keyword evidence="5 14" id="KW-0812">Transmembrane</keyword>
<feature type="transmembrane region" description="Helical" evidence="14">
    <location>
        <begin position="454"/>
        <end position="473"/>
    </location>
</feature>
<comment type="subcellular location">
    <subcellularLocation>
        <location evidence="1 14">Cell membrane</location>
        <topology evidence="1 14">Multi-pass membrane protein</topology>
    </subcellularLocation>
</comment>
<evidence type="ECO:0000256" key="1">
    <source>
        <dbReference type="ARBA" id="ARBA00004651"/>
    </source>
</evidence>
<evidence type="ECO:0000256" key="9">
    <source>
        <dbReference type="ARBA" id="ARBA00023065"/>
    </source>
</evidence>
<dbReference type="InterPro" id="IPR018212">
    <property type="entry name" value="Na/solute_symporter_CS"/>
</dbReference>
<dbReference type="NCBIfam" id="TIGR02121">
    <property type="entry name" value="Na_Pro_sym"/>
    <property type="match status" value="1"/>
</dbReference>
<feature type="transmembrane region" description="Helical" evidence="14">
    <location>
        <begin position="399"/>
        <end position="416"/>
    </location>
</feature>
<dbReference type="PROSITE" id="PS50283">
    <property type="entry name" value="NA_SOLUT_SYMP_3"/>
    <property type="match status" value="1"/>
</dbReference>
<keyword evidence="3 14" id="KW-0813">Transport</keyword>
<evidence type="ECO:0000256" key="14">
    <source>
        <dbReference type="RuleBase" id="RU366012"/>
    </source>
</evidence>
<evidence type="ECO:0000256" key="10">
    <source>
        <dbReference type="ARBA" id="ARBA00023136"/>
    </source>
</evidence>
<keyword evidence="11 14" id="KW-0739">Sodium transport</keyword>
<keyword evidence="16" id="KW-1185">Reference proteome</keyword>
<name>A0ABZ3F156_9FIRM</name>
<evidence type="ECO:0000313" key="16">
    <source>
        <dbReference type="Proteomes" id="UP001451571"/>
    </source>
</evidence>
<accession>A0ABZ3F156</accession>
<feature type="transmembrane region" description="Helical" evidence="14">
    <location>
        <begin position="493"/>
        <end position="510"/>
    </location>
</feature>
<comment type="function">
    <text evidence="14">Catalyzes the sodium-dependent uptake of extracellular L-proline.</text>
</comment>
<evidence type="ECO:0000256" key="3">
    <source>
        <dbReference type="ARBA" id="ARBA00022448"/>
    </source>
</evidence>
<feature type="transmembrane region" description="Helical" evidence="14">
    <location>
        <begin position="6"/>
        <end position="26"/>
    </location>
</feature>
<keyword evidence="6 14" id="KW-0769">Symport</keyword>
<evidence type="ECO:0000256" key="2">
    <source>
        <dbReference type="ARBA" id="ARBA00006434"/>
    </source>
</evidence>
<gene>
    <name evidence="15" type="primary">putP</name>
    <name evidence="15" type="ORF">V6984_10975</name>
</gene>
<organism evidence="15 16">
    <name type="scientific">Kineothrix sedimenti</name>
    <dbReference type="NCBI Taxonomy" id="3123317"/>
    <lineage>
        <taxon>Bacteria</taxon>
        <taxon>Bacillati</taxon>
        <taxon>Bacillota</taxon>
        <taxon>Clostridia</taxon>
        <taxon>Lachnospirales</taxon>
        <taxon>Lachnospiraceae</taxon>
        <taxon>Kineothrix</taxon>
    </lineage>
</organism>
<feature type="transmembrane region" description="Helical" evidence="14">
    <location>
        <begin position="428"/>
        <end position="447"/>
    </location>
</feature>
<feature type="transmembrane region" description="Helical" evidence="14">
    <location>
        <begin position="258"/>
        <end position="283"/>
    </location>
</feature>
<keyword evidence="9 14" id="KW-0406">Ion transport</keyword>
<keyword evidence="7 14" id="KW-1133">Transmembrane helix</keyword>
<evidence type="ECO:0000256" key="12">
    <source>
        <dbReference type="ARBA" id="ARBA00033708"/>
    </source>
</evidence>
<dbReference type="NCBIfam" id="TIGR00813">
    <property type="entry name" value="sss"/>
    <property type="match status" value="1"/>
</dbReference>
<dbReference type="InterPro" id="IPR011851">
    <property type="entry name" value="Na/Pro_symporter"/>
</dbReference>
<feature type="transmembrane region" description="Helical" evidence="14">
    <location>
        <begin position="78"/>
        <end position="96"/>
    </location>
</feature>
<dbReference type="PANTHER" id="PTHR48086:SF3">
    <property type="entry name" value="SODIUM_PROLINE SYMPORTER"/>
    <property type="match status" value="1"/>
</dbReference>
<dbReference type="PANTHER" id="PTHR48086">
    <property type="entry name" value="SODIUM/PROLINE SYMPORTER-RELATED"/>
    <property type="match status" value="1"/>
</dbReference>
<feature type="transmembrane region" description="Helical" evidence="14">
    <location>
        <begin position="127"/>
        <end position="155"/>
    </location>
</feature>
<dbReference type="EMBL" id="CP146256">
    <property type="protein sequence ID" value="XAH76248.1"/>
    <property type="molecule type" value="Genomic_DNA"/>
</dbReference>
<dbReference type="CDD" id="cd11475">
    <property type="entry name" value="SLC5sbd_PutP"/>
    <property type="match status" value="1"/>
</dbReference>
<evidence type="ECO:0000256" key="8">
    <source>
        <dbReference type="ARBA" id="ARBA00023053"/>
    </source>
</evidence>
<proteinExistence type="inferred from homology"/>
<evidence type="ECO:0000256" key="13">
    <source>
        <dbReference type="RuleBase" id="RU362091"/>
    </source>
</evidence>
<evidence type="ECO:0000256" key="6">
    <source>
        <dbReference type="ARBA" id="ARBA00022847"/>
    </source>
</evidence>
<evidence type="ECO:0000313" key="15">
    <source>
        <dbReference type="EMBL" id="XAH76248.1"/>
    </source>
</evidence>
<dbReference type="InterPro" id="IPR050277">
    <property type="entry name" value="Sodium:Solute_Symporter"/>
</dbReference>
<keyword evidence="10 14" id="KW-0472">Membrane</keyword>
<feature type="transmembrane region" description="Helical" evidence="14">
    <location>
        <begin position="350"/>
        <end position="378"/>
    </location>
</feature>
<protein>
    <recommendedName>
        <fullName evidence="14">Sodium/proline symporter</fullName>
    </recommendedName>
    <alternativeName>
        <fullName evidence="14">Proline permease</fullName>
    </alternativeName>
</protein>
<dbReference type="InterPro" id="IPR038377">
    <property type="entry name" value="Na/Glc_symporter_sf"/>
</dbReference>
<keyword evidence="8 14" id="KW-0915">Sodium</keyword>
<evidence type="ECO:0000256" key="5">
    <source>
        <dbReference type="ARBA" id="ARBA00022692"/>
    </source>
</evidence>
<evidence type="ECO:0000256" key="4">
    <source>
        <dbReference type="ARBA" id="ARBA00022475"/>
    </source>
</evidence>
<dbReference type="InterPro" id="IPR001734">
    <property type="entry name" value="Na/solute_symporter"/>
</dbReference>
<evidence type="ECO:0000256" key="7">
    <source>
        <dbReference type="ARBA" id="ARBA00022989"/>
    </source>
</evidence>
<dbReference type="Gene3D" id="1.20.1730.10">
    <property type="entry name" value="Sodium/glucose cotransporter"/>
    <property type="match status" value="1"/>
</dbReference>
<dbReference type="Proteomes" id="UP001451571">
    <property type="component" value="Chromosome"/>
</dbReference>
<evidence type="ECO:0000256" key="11">
    <source>
        <dbReference type="ARBA" id="ARBA00023201"/>
    </source>
</evidence>
<keyword evidence="4 14" id="KW-1003">Cell membrane</keyword>
<dbReference type="PROSITE" id="PS00456">
    <property type="entry name" value="NA_SOLUT_SYMP_1"/>
    <property type="match status" value="1"/>
</dbReference>
<feature type="transmembrane region" description="Helical" evidence="14">
    <location>
        <begin position="304"/>
        <end position="323"/>
    </location>
</feature>
<comment type="catalytic activity">
    <reaction evidence="12">
        <text>L-proline(in) + Na(+)(in) = L-proline(out) + Na(+)(out)</text>
        <dbReference type="Rhea" id="RHEA:28967"/>
        <dbReference type="ChEBI" id="CHEBI:29101"/>
        <dbReference type="ChEBI" id="CHEBI:60039"/>
    </reaction>
</comment>
<feature type="transmembrane region" description="Helical" evidence="14">
    <location>
        <begin position="191"/>
        <end position="219"/>
    </location>
</feature>
<feature type="transmembrane region" description="Helical" evidence="14">
    <location>
        <begin position="161"/>
        <end position="184"/>
    </location>
</feature>
<keyword evidence="14" id="KW-0029">Amino-acid transport</keyword>
<dbReference type="RefSeq" id="WP_342759822.1">
    <property type="nucleotide sequence ID" value="NZ_CP146256.1"/>
</dbReference>
<comment type="similarity">
    <text evidence="2 13">Belongs to the sodium:solute symporter (SSF) (TC 2.A.21) family.</text>
</comment>